<dbReference type="GO" id="GO:0016887">
    <property type="term" value="F:ATP hydrolysis activity"/>
    <property type="evidence" value="ECO:0007669"/>
    <property type="project" value="InterPro"/>
</dbReference>
<dbReference type="PROSITE" id="PS00211">
    <property type="entry name" value="ABC_TRANSPORTER_1"/>
    <property type="match status" value="1"/>
</dbReference>
<dbReference type="InterPro" id="IPR050763">
    <property type="entry name" value="ABC_transporter_ATP-binding"/>
</dbReference>
<keyword evidence="4 6" id="KW-0067">ATP-binding</keyword>
<proteinExistence type="inferred from homology"/>
<accession>A0A371JFK5</accession>
<dbReference type="SMART" id="SM00382">
    <property type="entry name" value="AAA"/>
    <property type="match status" value="1"/>
</dbReference>
<protein>
    <submittedName>
        <fullName evidence="6">ABC transporter ATP-binding protein</fullName>
    </submittedName>
</protein>
<reference evidence="6 7" key="1">
    <citation type="journal article" date="2017" name="Genome Announc.">
        <title>Draft Genome Sequence of a Sporulating and Motile Strain of Lachnotalea glycerini Isolated from Water in Quebec City, Canada.</title>
        <authorList>
            <person name="Maheux A.F."/>
            <person name="Boudreau D.K."/>
            <person name="Berube E."/>
            <person name="Boissinot M."/>
            <person name="Raymond F."/>
            <person name="Brodeur S."/>
            <person name="Corbeil J."/>
            <person name="Isabel S."/>
            <person name="Omar R.F."/>
            <person name="Bergeron M.G."/>
        </authorList>
    </citation>
    <scope>NUCLEOTIDE SEQUENCE [LARGE SCALE GENOMIC DNA]</scope>
    <source>
        <strain evidence="6 7">CCRI-19302</strain>
    </source>
</reference>
<evidence type="ECO:0000256" key="1">
    <source>
        <dbReference type="ARBA" id="ARBA00005417"/>
    </source>
</evidence>
<dbReference type="InterPro" id="IPR003593">
    <property type="entry name" value="AAA+_ATPase"/>
</dbReference>
<dbReference type="CDD" id="cd03230">
    <property type="entry name" value="ABC_DR_subfamily_A"/>
    <property type="match status" value="1"/>
</dbReference>
<keyword evidence="3" id="KW-0547">Nucleotide-binding</keyword>
<feature type="domain" description="ABC transporter" evidence="5">
    <location>
        <begin position="6"/>
        <end position="231"/>
    </location>
</feature>
<comment type="similarity">
    <text evidence="1">Belongs to the ABC transporter superfamily.</text>
</comment>
<keyword evidence="2" id="KW-0813">Transport</keyword>
<dbReference type="Gene3D" id="3.40.50.300">
    <property type="entry name" value="P-loop containing nucleotide triphosphate hydrolases"/>
    <property type="match status" value="1"/>
</dbReference>
<gene>
    <name evidence="6" type="ORF">CG710_009320</name>
</gene>
<dbReference type="OrthoDB" id="9804819at2"/>
<keyword evidence="7" id="KW-1185">Reference proteome</keyword>
<evidence type="ECO:0000313" key="7">
    <source>
        <dbReference type="Proteomes" id="UP000216411"/>
    </source>
</evidence>
<sequence>MEQSVIEILNLTKDYGDGRGIFNTNLIVKQGEVFGFLGPNGAGKSTTIRNLMGFIRPDGGSCKIMGMDCYLEADKIQERLGYLAGEISFIDGLTGKQMLDFIADMKGIKDKSKMHELMQHFELNSSGKIKKMSKGMKQKVAIICAFMGEPDVIILDEPTSGLDPLMQNKFIDLILEEKKKGKTIFISSHIFEEIERTCDRTAIIRKGRLVAIEDMKSLNKRKKKSYIITFQSIEQANQFLREGFDIIDQKDKQITVAIQGDINPFIHSLAHYEIKNLDIKIETIEEIFMHFYGEENQAGGDQHDRKGTV</sequence>
<dbReference type="PANTHER" id="PTHR42711:SF5">
    <property type="entry name" value="ABC TRANSPORTER ATP-BINDING PROTEIN NATA"/>
    <property type="match status" value="1"/>
</dbReference>
<organism evidence="6 7">
    <name type="scientific">Lachnotalea glycerini</name>
    <dbReference type="NCBI Taxonomy" id="1763509"/>
    <lineage>
        <taxon>Bacteria</taxon>
        <taxon>Bacillati</taxon>
        <taxon>Bacillota</taxon>
        <taxon>Clostridia</taxon>
        <taxon>Lachnospirales</taxon>
        <taxon>Lachnospiraceae</taxon>
        <taxon>Lachnotalea</taxon>
    </lineage>
</organism>
<dbReference type="GO" id="GO:0005524">
    <property type="term" value="F:ATP binding"/>
    <property type="evidence" value="ECO:0007669"/>
    <property type="project" value="UniProtKB-KW"/>
</dbReference>
<dbReference type="Pfam" id="PF00005">
    <property type="entry name" value="ABC_tran"/>
    <property type="match status" value="1"/>
</dbReference>
<dbReference type="PANTHER" id="PTHR42711">
    <property type="entry name" value="ABC TRANSPORTER ATP-BINDING PROTEIN"/>
    <property type="match status" value="1"/>
</dbReference>
<evidence type="ECO:0000256" key="4">
    <source>
        <dbReference type="ARBA" id="ARBA00022840"/>
    </source>
</evidence>
<dbReference type="InterPro" id="IPR003439">
    <property type="entry name" value="ABC_transporter-like_ATP-bd"/>
</dbReference>
<dbReference type="AlphaFoldDB" id="A0A371JFK5"/>
<dbReference type="PROSITE" id="PS50893">
    <property type="entry name" value="ABC_TRANSPORTER_2"/>
    <property type="match status" value="1"/>
</dbReference>
<dbReference type="EMBL" id="NOKA02000014">
    <property type="protein sequence ID" value="RDY31542.1"/>
    <property type="molecule type" value="Genomic_DNA"/>
</dbReference>
<evidence type="ECO:0000256" key="3">
    <source>
        <dbReference type="ARBA" id="ARBA00022741"/>
    </source>
</evidence>
<dbReference type="SUPFAM" id="SSF52540">
    <property type="entry name" value="P-loop containing nucleoside triphosphate hydrolases"/>
    <property type="match status" value="1"/>
</dbReference>
<evidence type="ECO:0000259" key="5">
    <source>
        <dbReference type="PROSITE" id="PS50893"/>
    </source>
</evidence>
<dbReference type="Proteomes" id="UP000216411">
    <property type="component" value="Unassembled WGS sequence"/>
</dbReference>
<dbReference type="InterPro" id="IPR027417">
    <property type="entry name" value="P-loop_NTPase"/>
</dbReference>
<evidence type="ECO:0000313" key="6">
    <source>
        <dbReference type="EMBL" id="RDY31542.1"/>
    </source>
</evidence>
<evidence type="ECO:0000256" key="2">
    <source>
        <dbReference type="ARBA" id="ARBA00022448"/>
    </source>
</evidence>
<comment type="caution">
    <text evidence="6">The sequence shown here is derived from an EMBL/GenBank/DDBJ whole genome shotgun (WGS) entry which is preliminary data.</text>
</comment>
<dbReference type="InterPro" id="IPR017871">
    <property type="entry name" value="ABC_transporter-like_CS"/>
</dbReference>
<dbReference type="RefSeq" id="WP_094379074.1">
    <property type="nucleotide sequence ID" value="NZ_NOKA02000014.1"/>
</dbReference>
<name>A0A371JFK5_9FIRM</name>